<dbReference type="GO" id="GO:0016740">
    <property type="term" value="F:transferase activity"/>
    <property type="evidence" value="ECO:0007669"/>
    <property type="project" value="UniProtKB-KW"/>
</dbReference>
<name>A0A1H9K7V3_9GAMM</name>
<organism evidence="2 3">
    <name type="scientific">Amphritea atlantica</name>
    <dbReference type="NCBI Taxonomy" id="355243"/>
    <lineage>
        <taxon>Bacteria</taxon>
        <taxon>Pseudomonadati</taxon>
        <taxon>Pseudomonadota</taxon>
        <taxon>Gammaproteobacteria</taxon>
        <taxon>Oceanospirillales</taxon>
        <taxon>Oceanospirillaceae</taxon>
        <taxon>Amphritea</taxon>
    </lineage>
</organism>
<keyword evidence="2" id="KW-0808">Transferase</keyword>
<protein>
    <submittedName>
        <fullName evidence="2">Polysaccharide pyruvyl transferase</fullName>
    </submittedName>
</protein>
<dbReference type="RefSeq" id="WP_091360543.1">
    <property type="nucleotide sequence ID" value="NZ_AP025284.1"/>
</dbReference>
<evidence type="ECO:0000313" key="3">
    <source>
        <dbReference type="Proteomes" id="UP000198749"/>
    </source>
</evidence>
<gene>
    <name evidence="2" type="ORF">SAMN03080615_03370</name>
</gene>
<evidence type="ECO:0000313" key="2">
    <source>
        <dbReference type="EMBL" id="SEQ95306.1"/>
    </source>
</evidence>
<reference evidence="3" key="1">
    <citation type="submission" date="2016-10" db="EMBL/GenBank/DDBJ databases">
        <authorList>
            <person name="Varghese N."/>
            <person name="Submissions S."/>
        </authorList>
    </citation>
    <scope>NUCLEOTIDE SEQUENCE [LARGE SCALE GENOMIC DNA]</scope>
    <source>
        <strain evidence="3">DSM 18887</strain>
    </source>
</reference>
<dbReference type="EMBL" id="FOGB01000012">
    <property type="protein sequence ID" value="SEQ95306.1"/>
    <property type="molecule type" value="Genomic_DNA"/>
</dbReference>
<dbReference type="Pfam" id="PF04230">
    <property type="entry name" value="PS_pyruv_trans"/>
    <property type="match status" value="1"/>
</dbReference>
<dbReference type="InterPro" id="IPR007345">
    <property type="entry name" value="Polysacch_pyruvyl_Trfase"/>
</dbReference>
<evidence type="ECO:0000259" key="1">
    <source>
        <dbReference type="Pfam" id="PF04230"/>
    </source>
</evidence>
<sequence length="375" mass="42307">MIRVGFIGSPRGVVPESFCNSSEYLMQHSGQNLGNLAFWLGFTRLVGGNVLQVRWNDNPEALKNRIDVLVIAAANFLMESNDLSILRDLVETLNKPVLISGLGAQSEDESKIPDLQEGTIGFLKAVASRCENIGVRGDFSKKVCEHYDVKNITNLGCPSILINNNQNLGKEISLRWNADLTHLSSASASIKENLRRTESKLFKLIDKTNGKYIIQRPAALLKVIRHESLNKTDLEYIEKFRKFIDPEMTTSYFYNFLRKNSIYFTTAHSWLEYLKCTSHAVGTRIHGSILPTSAGIPSICITHDTRTRELSKSVFIPSITSTEFSQFDGTINDLFSTITFDEIGFYERRRELATNYEKMFKSVGINISAHLKSFL</sequence>
<dbReference type="STRING" id="355243.SAMN03080615_03370"/>
<dbReference type="AlphaFoldDB" id="A0A1H9K7V3"/>
<accession>A0A1H9K7V3</accession>
<feature type="domain" description="Polysaccharide pyruvyl transferase" evidence="1">
    <location>
        <begin position="67"/>
        <end position="304"/>
    </location>
</feature>
<proteinExistence type="predicted"/>
<dbReference type="OrthoDB" id="9767435at2"/>
<dbReference type="Proteomes" id="UP000198749">
    <property type="component" value="Unassembled WGS sequence"/>
</dbReference>
<keyword evidence="3" id="KW-1185">Reference proteome</keyword>